<name>A0A9Q1FCR1_SYNKA</name>
<feature type="region of interest" description="Disordered" evidence="1">
    <location>
        <begin position="33"/>
        <end position="69"/>
    </location>
</feature>
<dbReference type="AlphaFoldDB" id="A0A9Q1FCR1"/>
<proteinExistence type="predicted"/>
<evidence type="ECO:0000313" key="2">
    <source>
        <dbReference type="EMBL" id="KAJ8355787.1"/>
    </source>
</evidence>
<sequence>MTCSSAYAPRRADFLLPAAVFQTQRCQRCVRSAHPEEKAEQQAASAVPPTLFNGTSAFGMGPLPSERYS</sequence>
<evidence type="ECO:0000256" key="1">
    <source>
        <dbReference type="SAM" id="MobiDB-lite"/>
    </source>
</evidence>
<evidence type="ECO:0000313" key="3">
    <source>
        <dbReference type="Proteomes" id="UP001152622"/>
    </source>
</evidence>
<reference evidence="2" key="1">
    <citation type="journal article" date="2023" name="Science">
        <title>Genome structures resolve the early diversification of teleost fishes.</title>
        <authorList>
            <person name="Parey E."/>
            <person name="Louis A."/>
            <person name="Montfort J."/>
            <person name="Bouchez O."/>
            <person name="Roques C."/>
            <person name="Iampietro C."/>
            <person name="Lluch J."/>
            <person name="Castinel A."/>
            <person name="Donnadieu C."/>
            <person name="Desvignes T."/>
            <person name="Floi Bucao C."/>
            <person name="Jouanno E."/>
            <person name="Wen M."/>
            <person name="Mejri S."/>
            <person name="Dirks R."/>
            <person name="Jansen H."/>
            <person name="Henkel C."/>
            <person name="Chen W.J."/>
            <person name="Zahm M."/>
            <person name="Cabau C."/>
            <person name="Klopp C."/>
            <person name="Thompson A.W."/>
            <person name="Robinson-Rechavi M."/>
            <person name="Braasch I."/>
            <person name="Lecointre G."/>
            <person name="Bobe J."/>
            <person name="Postlethwait J.H."/>
            <person name="Berthelot C."/>
            <person name="Roest Crollius H."/>
            <person name="Guiguen Y."/>
        </authorList>
    </citation>
    <scope>NUCLEOTIDE SEQUENCE</scope>
    <source>
        <strain evidence="2">WJC10195</strain>
    </source>
</reference>
<organism evidence="2 3">
    <name type="scientific">Synaphobranchus kaupii</name>
    <name type="common">Kaup's arrowtooth eel</name>
    <dbReference type="NCBI Taxonomy" id="118154"/>
    <lineage>
        <taxon>Eukaryota</taxon>
        <taxon>Metazoa</taxon>
        <taxon>Chordata</taxon>
        <taxon>Craniata</taxon>
        <taxon>Vertebrata</taxon>
        <taxon>Euteleostomi</taxon>
        <taxon>Actinopterygii</taxon>
        <taxon>Neopterygii</taxon>
        <taxon>Teleostei</taxon>
        <taxon>Anguilliformes</taxon>
        <taxon>Synaphobranchidae</taxon>
        <taxon>Synaphobranchus</taxon>
    </lineage>
</organism>
<accession>A0A9Q1FCR1</accession>
<dbReference type="Proteomes" id="UP001152622">
    <property type="component" value="Chromosome 6"/>
</dbReference>
<protein>
    <submittedName>
        <fullName evidence="2">Uncharacterized protein</fullName>
    </submittedName>
</protein>
<dbReference type="EMBL" id="JAINUF010000006">
    <property type="protein sequence ID" value="KAJ8355787.1"/>
    <property type="molecule type" value="Genomic_DNA"/>
</dbReference>
<gene>
    <name evidence="2" type="ORF">SKAU_G00185810</name>
</gene>
<comment type="caution">
    <text evidence="2">The sequence shown here is derived from an EMBL/GenBank/DDBJ whole genome shotgun (WGS) entry which is preliminary data.</text>
</comment>
<keyword evidence="3" id="KW-1185">Reference proteome</keyword>